<dbReference type="SUPFAM" id="SSF55031">
    <property type="entry name" value="Bacterial exopeptidase dimerisation domain"/>
    <property type="match status" value="1"/>
</dbReference>
<sequence length="332" mass="34805">MDALPMQEQTELDYASTQTATGPGGEDVHVMHGCGHDVHVAALISAAEWMSAHRDQWAGTFIALFQPAEEQGAGAQSMVDAGLTEPVPRPDIAFAQHVLALPAGQLGVRPGPFYSTAANLKITVHGEGGHGSAPHLTVDPVVLAAAIVGRLQTIVSRELPPGEFAVVTVGQIIAGTQSNIIADRAVMELNLRTYSEETEAQVLAAIDRIVRGECAAAGSPKEPEFDFHDGFPVTVNDDDASERVRVAFAEHFGEDLQPIDRQTASEDFAVIPEAFGTPSVYWGLGGGHAEAAAGGEEGTIPANHSPYFAPEPGPTLQAGTEAIIVAARAWLA</sequence>
<evidence type="ECO:0000313" key="4">
    <source>
        <dbReference type="EMBL" id="SFV22583.1"/>
    </source>
</evidence>
<dbReference type="FunFam" id="3.30.70.360:FF:000001">
    <property type="entry name" value="N-acetyldiaminopimelate deacetylase"/>
    <property type="match status" value="1"/>
</dbReference>
<feature type="region of interest" description="Disordered" evidence="2">
    <location>
        <begin position="1"/>
        <end position="28"/>
    </location>
</feature>
<evidence type="ECO:0000259" key="3">
    <source>
        <dbReference type="Pfam" id="PF07687"/>
    </source>
</evidence>
<organism evidence="4 5">
    <name type="scientific">Micrococcus terreus</name>
    <dbReference type="NCBI Taxonomy" id="574650"/>
    <lineage>
        <taxon>Bacteria</taxon>
        <taxon>Bacillati</taxon>
        <taxon>Actinomycetota</taxon>
        <taxon>Actinomycetes</taxon>
        <taxon>Micrococcales</taxon>
        <taxon>Micrococcaceae</taxon>
        <taxon>Micrococcus</taxon>
    </lineage>
</organism>
<feature type="domain" description="Peptidase M20 dimerisation" evidence="3">
    <location>
        <begin position="117"/>
        <end position="213"/>
    </location>
</feature>
<reference evidence="4 5" key="1">
    <citation type="submission" date="2016-10" db="EMBL/GenBank/DDBJ databases">
        <authorList>
            <person name="de Groot N.N."/>
        </authorList>
    </citation>
    <scope>NUCLEOTIDE SEQUENCE [LARGE SCALE GENOMIC DNA]</scope>
    <source>
        <strain evidence="4 5">CGMCC 1.7054</strain>
    </source>
</reference>
<proteinExistence type="predicted"/>
<dbReference type="InterPro" id="IPR036264">
    <property type="entry name" value="Bact_exopeptidase_dim_dom"/>
</dbReference>
<keyword evidence="5" id="KW-1185">Reference proteome</keyword>
<dbReference type="GO" id="GO:0050118">
    <property type="term" value="F:N-acetyldiaminopimelate deacetylase activity"/>
    <property type="evidence" value="ECO:0007669"/>
    <property type="project" value="UniProtKB-ARBA"/>
</dbReference>
<dbReference type="NCBIfam" id="TIGR01891">
    <property type="entry name" value="amidohydrolases"/>
    <property type="match status" value="1"/>
</dbReference>
<dbReference type="Gene3D" id="3.40.630.10">
    <property type="entry name" value="Zn peptidases"/>
    <property type="match status" value="1"/>
</dbReference>
<dbReference type="AlphaFoldDB" id="A0A1I7MKZ4"/>
<dbReference type="Pfam" id="PF01546">
    <property type="entry name" value="Peptidase_M20"/>
    <property type="match status" value="1"/>
</dbReference>
<dbReference type="STRING" id="574650.SAMN04487966_104209"/>
<dbReference type="InterPro" id="IPR017439">
    <property type="entry name" value="Amidohydrolase"/>
</dbReference>
<evidence type="ECO:0000313" key="5">
    <source>
        <dbReference type="Proteomes" id="UP000198881"/>
    </source>
</evidence>
<dbReference type="InterPro" id="IPR011650">
    <property type="entry name" value="Peptidase_M20_dimer"/>
</dbReference>
<dbReference type="EMBL" id="FPCG01000004">
    <property type="protein sequence ID" value="SFV22583.1"/>
    <property type="molecule type" value="Genomic_DNA"/>
</dbReference>
<accession>A0A1I7MKZ4</accession>
<dbReference type="SUPFAM" id="SSF53187">
    <property type="entry name" value="Zn-dependent exopeptidases"/>
    <property type="match status" value="1"/>
</dbReference>
<name>A0A1I7MKZ4_9MICC</name>
<evidence type="ECO:0000256" key="2">
    <source>
        <dbReference type="SAM" id="MobiDB-lite"/>
    </source>
</evidence>
<keyword evidence="1 4" id="KW-0378">Hydrolase</keyword>
<dbReference type="PANTHER" id="PTHR11014">
    <property type="entry name" value="PEPTIDASE M20 FAMILY MEMBER"/>
    <property type="match status" value="1"/>
</dbReference>
<dbReference type="InterPro" id="IPR002933">
    <property type="entry name" value="Peptidase_M20"/>
</dbReference>
<dbReference type="Gene3D" id="3.30.70.360">
    <property type="match status" value="1"/>
</dbReference>
<evidence type="ECO:0000256" key="1">
    <source>
        <dbReference type="ARBA" id="ARBA00022801"/>
    </source>
</evidence>
<dbReference type="Pfam" id="PF07687">
    <property type="entry name" value="M20_dimer"/>
    <property type="match status" value="1"/>
</dbReference>
<dbReference type="GO" id="GO:0019877">
    <property type="term" value="P:diaminopimelate biosynthetic process"/>
    <property type="evidence" value="ECO:0007669"/>
    <property type="project" value="UniProtKB-ARBA"/>
</dbReference>
<gene>
    <name evidence="4" type="ORF">SAMN04487966_104209</name>
</gene>
<dbReference type="Proteomes" id="UP000198881">
    <property type="component" value="Unassembled WGS sequence"/>
</dbReference>
<dbReference type="PANTHER" id="PTHR11014:SF63">
    <property type="entry name" value="METALLOPEPTIDASE, PUTATIVE (AFU_ORTHOLOGUE AFUA_6G09600)-RELATED"/>
    <property type="match status" value="1"/>
</dbReference>
<protein>
    <submittedName>
        <fullName evidence="4">Hippurate hydrolase</fullName>
    </submittedName>
</protein>